<gene>
    <name evidence="1" type="ORF">HHL23_04915</name>
</gene>
<dbReference type="RefSeq" id="WP_169233701.1">
    <property type="nucleotide sequence ID" value="NZ_JABBGI010000005.1"/>
</dbReference>
<dbReference type="EMBL" id="JABBGI010000005">
    <property type="protein sequence ID" value="NML69131.1"/>
    <property type="molecule type" value="Genomic_DNA"/>
</dbReference>
<name>A0A7Y0AKT8_9FLAO</name>
<dbReference type="InterPro" id="IPR019734">
    <property type="entry name" value="TPR_rpt"/>
</dbReference>
<reference evidence="1 2" key="1">
    <citation type="submission" date="2020-04" db="EMBL/GenBank/DDBJ databases">
        <title>Chryseobacterium sp. RP-3-3 sp. nov., isolated from Jeju soil.</title>
        <authorList>
            <person name="Dahal R.H."/>
        </authorList>
    </citation>
    <scope>NUCLEOTIDE SEQUENCE [LARGE SCALE GENOMIC DNA]</scope>
    <source>
        <strain evidence="1 2">RP-3-3</strain>
    </source>
</reference>
<evidence type="ECO:0000313" key="2">
    <source>
        <dbReference type="Proteomes" id="UP000544054"/>
    </source>
</evidence>
<proteinExistence type="predicted"/>
<dbReference type="AlphaFoldDB" id="A0A7Y0AKT8"/>
<evidence type="ECO:0000313" key="1">
    <source>
        <dbReference type="EMBL" id="NML69131.1"/>
    </source>
</evidence>
<protein>
    <recommendedName>
        <fullName evidence="3">Tetratricopeptide repeat protein</fullName>
    </recommendedName>
</protein>
<accession>A0A7Y0AKT8</accession>
<keyword evidence="2" id="KW-1185">Reference proteome</keyword>
<evidence type="ECO:0008006" key="3">
    <source>
        <dbReference type="Google" id="ProtNLM"/>
    </source>
</evidence>
<dbReference type="SMART" id="SM00028">
    <property type="entry name" value="TPR"/>
    <property type="match status" value="5"/>
</dbReference>
<organism evidence="1 2">
    <name type="scientific">Chryseobacterium antibioticum</name>
    <dbReference type="NCBI Taxonomy" id="2728847"/>
    <lineage>
        <taxon>Bacteria</taxon>
        <taxon>Pseudomonadati</taxon>
        <taxon>Bacteroidota</taxon>
        <taxon>Flavobacteriia</taxon>
        <taxon>Flavobacteriales</taxon>
        <taxon>Weeksellaceae</taxon>
        <taxon>Chryseobacterium group</taxon>
        <taxon>Chryseobacterium</taxon>
    </lineage>
</organism>
<dbReference type="Pfam" id="PF13181">
    <property type="entry name" value="TPR_8"/>
    <property type="match status" value="1"/>
</dbReference>
<dbReference type="InterPro" id="IPR011990">
    <property type="entry name" value="TPR-like_helical_dom_sf"/>
</dbReference>
<dbReference type="SUPFAM" id="SSF48452">
    <property type="entry name" value="TPR-like"/>
    <property type="match status" value="1"/>
</dbReference>
<sequence length="292" mass="33148">MLTDYRKYYVLLCILSINLFGQENPDSLLSAVRLKLSNNPDKVIEVAEKVLDLDNINNKTKIDALFSLANAYTAKRNFKKALQYGLQSKKIAEENHYINHQIGALNVILLQYYQLKMYDKALSYLDIADGLVRSYPHKDSIRGLIGNNYALRGMIYNYQFNNELAIKFLKKSVAEYQTDPNNPYMIANQCIAIQNIGSCYLNQNKIDSAQIIFSEAITLGKKISNNNALGYAYLGLAQANILVAKTTEAEYNLNSALLLSKELRDPFLERDLYKWVSLTALLKMIGPDTMNI</sequence>
<dbReference type="Gene3D" id="1.25.40.10">
    <property type="entry name" value="Tetratricopeptide repeat domain"/>
    <property type="match status" value="2"/>
</dbReference>
<dbReference type="Proteomes" id="UP000544054">
    <property type="component" value="Unassembled WGS sequence"/>
</dbReference>
<comment type="caution">
    <text evidence="1">The sequence shown here is derived from an EMBL/GenBank/DDBJ whole genome shotgun (WGS) entry which is preliminary data.</text>
</comment>